<sequence>MTTRRRGITFSSVARRLVHGRRPCTGEPPRILRREHRTQHRLLGTHAHCEPSMSMSGMR</sequence>
<protein>
    <submittedName>
        <fullName evidence="1">Uncharacterized protein</fullName>
    </submittedName>
</protein>
<gene>
    <name evidence="1" type="ORF">ACFQS1_11235</name>
</gene>
<comment type="caution">
    <text evidence="1">The sequence shown here is derived from an EMBL/GenBank/DDBJ whole genome shotgun (WGS) entry which is preliminary data.</text>
</comment>
<dbReference type="RefSeq" id="WP_378966652.1">
    <property type="nucleotide sequence ID" value="NZ_JBHTBJ010000006.1"/>
</dbReference>
<keyword evidence="2" id="KW-1185">Reference proteome</keyword>
<proteinExistence type="predicted"/>
<dbReference type="Proteomes" id="UP001596548">
    <property type="component" value="Unassembled WGS sequence"/>
</dbReference>
<name>A0ABW2HS19_9ACTN</name>
<evidence type="ECO:0000313" key="2">
    <source>
        <dbReference type="Proteomes" id="UP001596548"/>
    </source>
</evidence>
<organism evidence="1 2">
    <name type="scientific">Paractinoplanes rhizophilus</name>
    <dbReference type="NCBI Taxonomy" id="1416877"/>
    <lineage>
        <taxon>Bacteria</taxon>
        <taxon>Bacillati</taxon>
        <taxon>Actinomycetota</taxon>
        <taxon>Actinomycetes</taxon>
        <taxon>Micromonosporales</taxon>
        <taxon>Micromonosporaceae</taxon>
        <taxon>Paractinoplanes</taxon>
    </lineage>
</organism>
<reference evidence="2" key="1">
    <citation type="journal article" date="2019" name="Int. J. Syst. Evol. Microbiol.">
        <title>The Global Catalogue of Microorganisms (GCM) 10K type strain sequencing project: providing services to taxonomists for standard genome sequencing and annotation.</title>
        <authorList>
            <consortium name="The Broad Institute Genomics Platform"/>
            <consortium name="The Broad Institute Genome Sequencing Center for Infectious Disease"/>
            <person name="Wu L."/>
            <person name="Ma J."/>
        </authorList>
    </citation>
    <scope>NUCLEOTIDE SEQUENCE [LARGE SCALE GENOMIC DNA]</scope>
    <source>
        <strain evidence="2">XZYJT-10</strain>
    </source>
</reference>
<accession>A0ABW2HS19</accession>
<evidence type="ECO:0000313" key="1">
    <source>
        <dbReference type="EMBL" id="MFC7274556.1"/>
    </source>
</evidence>
<dbReference type="EMBL" id="JBHTBJ010000006">
    <property type="protein sequence ID" value="MFC7274556.1"/>
    <property type="molecule type" value="Genomic_DNA"/>
</dbReference>